<keyword evidence="6" id="KW-1185">Reference proteome</keyword>
<dbReference type="Gene3D" id="3.10.50.10">
    <property type="match status" value="1"/>
</dbReference>
<feature type="domain" description="LysM" evidence="3">
    <location>
        <begin position="565"/>
        <end position="608"/>
    </location>
</feature>
<dbReference type="InterPro" id="IPR036779">
    <property type="entry name" value="LysM_dom_sf"/>
</dbReference>
<accession>A0ABW0LIC9</accession>
<comment type="caution">
    <text evidence="5">The sequence shown here is derived from an EMBL/GenBank/DDBJ whole genome shotgun (WGS) entry which is preliminary data.</text>
</comment>
<evidence type="ECO:0000256" key="2">
    <source>
        <dbReference type="SAM" id="MobiDB-lite"/>
    </source>
</evidence>
<feature type="domain" description="GH18" evidence="4">
    <location>
        <begin position="615"/>
        <end position="939"/>
    </location>
</feature>
<protein>
    <submittedName>
        <fullName evidence="5">LysM peptidoglycan-binding domain-containing protein</fullName>
    </submittedName>
</protein>
<feature type="domain" description="LysM" evidence="3">
    <location>
        <begin position="220"/>
        <end position="263"/>
    </location>
</feature>
<evidence type="ECO:0000313" key="5">
    <source>
        <dbReference type="EMBL" id="MFC5465679.1"/>
    </source>
</evidence>
<evidence type="ECO:0000256" key="1">
    <source>
        <dbReference type="ARBA" id="ARBA00023295"/>
    </source>
</evidence>
<dbReference type="InterPro" id="IPR017853">
    <property type="entry name" value="GH"/>
</dbReference>
<feature type="region of interest" description="Disordered" evidence="2">
    <location>
        <begin position="490"/>
        <end position="521"/>
    </location>
</feature>
<keyword evidence="1" id="KW-0326">Glycosidase</keyword>
<dbReference type="InterPro" id="IPR011583">
    <property type="entry name" value="Chitinase_II/V-like_cat"/>
</dbReference>
<dbReference type="EMBL" id="JBHSMC010000016">
    <property type="protein sequence ID" value="MFC5465679.1"/>
    <property type="molecule type" value="Genomic_DNA"/>
</dbReference>
<dbReference type="InterPro" id="IPR029070">
    <property type="entry name" value="Chitinase_insertion_sf"/>
</dbReference>
<dbReference type="PROSITE" id="PS51782">
    <property type="entry name" value="LYSM"/>
    <property type="match status" value="8"/>
</dbReference>
<name>A0ABW0LIC9_9BACI</name>
<dbReference type="CDD" id="cd00118">
    <property type="entry name" value="LysM"/>
    <property type="match status" value="8"/>
</dbReference>
<dbReference type="InterPro" id="IPR001223">
    <property type="entry name" value="Glyco_hydro18_cat"/>
</dbReference>
<feature type="domain" description="LysM" evidence="3">
    <location>
        <begin position="143"/>
        <end position="186"/>
    </location>
</feature>
<dbReference type="InterPro" id="IPR018392">
    <property type="entry name" value="LysM"/>
</dbReference>
<sequence length="1009" mass="111274">MTAIQRYELQQIGDEYTLIVYVDPGSEEFSNEFGEITPKSEEKFKQRILNFAKQRFPHVKVTTINVMAGTILLTSLYLGTSGSAMASSPTQPDQPQAVYTVKSGDSLSKIAKQYNISVESLKEINDLTSNTIYVGQEIELPFLTYKVERGDTLYRIADKFGTSVTEIKTLNNLKSNLLKIGQQLKIPVSTTTETTNNETPVTPQPQPEVTTPSTIEQKDIVYTVVRGDTLYGIAKKFNTSAAQIKELSNLSSNTIFVGQKLIVGKEQVQVPTPTPVPKPAPTPAPIVEPEVTKPVEEASTSYIVIPGDSLSVIAKKFNTTVDTIKTLNNLKSDTIFVGQKLIVQQQPVTPAPPPEPEVMPPNVEEQRPTSYIVVAGDSLSVIAKKFNTTVEEIKALNNLTSNTIFVGQKLVLQEPVVEQVPTPEPEVTIPTEQQQATPETYTVVAGDSLYIIANKFKTTIQDLKTANNLTSDAIFIGQQLIIPSINNVQPEQEEPVTEPEAPISNEDILTPNPEEQETPNFNEEISNPVTEEPLPPVGNEDVNNPPLEEEIVEEEAPIIVEENDSVYTVIAGDTLSGIAKKYHTTVTAIKSANNLTSDTISVGQTLQLPVNASTNVSLGYMYFGSVNNFTNQVLNTGNSFNTVSPSYFDVNPDGTLKLTYMVDPTFVENMHNQGIRVVPFLSNHWDREVGRAMLANREQAARQIADAIARYDLDGVNVDLENITDADREAFTDFIRILRELLPSSKEVSVAVAANPNNWQVGWHGAYDYNQLAKYADYLMMMTYDESYQGSDPGPVASLPWVERSIQYALSQGVPRDKVVIGLAHYGRYWLEGSSTGGYGISNSQINEMLQKYENTVTFDERSQSAKATITIKATDPKMYILGKALPAGTYTVWFENEQSYKAKVDLLHKYGIHGIGHWSIGQENREIWSSYPTWFAQRDAAIVVSANPEEPPKVENPVTETAVTYTVAPGDTLYRIALANNISVDSLKAANQLTTNTIYVGQVLKIPT</sequence>
<gene>
    <name evidence="5" type="ORF">ACFPM4_13080</name>
</gene>
<feature type="domain" description="LysM" evidence="3">
    <location>
        <begin position="97"/>
        <end position="140"/>
    </location>
</feature>
<dbReference type="SMART" id="SM00636">
    <property type="entry name" value="Glyco_18"/>
    <property type="match status" value="1"/>
</dbReference>
<organism evidence="5 6">
    <name type="scientific">Lederbergia graminis</name>
    <dbReference type="NCBI Taxonomy" id="735518"/>
    <lineage>
        <taxon>Bacteria</taxon>
        <taxon>Bacillati</taxon>
        <taxon>Bacillota</taxon>
        <taxon>Bacilli</taxon>
        <taxon>Bacillales</taxon>
        <taxon>Bacillaceae</taxon>
        <taxon>Lederbergia</taxon>
    </lineage>
</organism>
<proteinExistence type="predicted"/>
<feature type="domain" description="LysM" evidence="3">
    <location>
        <begin position="300"/>
        <end position="343"/>
    </location>
</feature>
<feature type="domain" description="LysM" evidence="3">
    <location>
        <begin position="964"/>
        <end position="1007"/>
    </location>
</feature>
<evidence type="ECO:0000259" key="3">
    <source>
        <dbReference type="PROSITE" id="PS51782"/>
    </source>
</evidence>
<dbReference type="PANTHER" id="PTHR33734:SF22">
    <property type="entry name" value="MEMBRANE-BOUND LYTIC MUREIN TRANSGLYCOSYLASE D"/>
    <property type="match status" value="1"/>
</dbReference>
<dbReference type="Proteomes" id="UP001596147">
    <property type="component" value="Unassembled WGS sequence"/>
</dbReference>
<feature type="region of interest" description="Disordered" evidence="2">
    <location>
        <begin position="191"/>
        <end position="211"/>
    </location>
</feature>
<keyword evidence="1" id="KW-0378">Hydrolase</keyword>
<feature type="domain" description="LysM" evidence="3">
    <location>
        <begin position="369"/>
        <end position="412"/>
    </location>
</feature>
<dbReference type="Gene3D" id="3.10.350.10">
    <property type="entry name" value="LysM domain"/>
    <property type="match status" value="8"/>
</dbReference>
<reference evidence="6" key="1">
    <citation type="journal article" date="2019" name="Int. J. Syst. Evol. Microbiol.">
        <title>The Global Catalogue of Microorganisms (GCM) 10K type strain sequencing project: providing services to taxonomists for standard genome sequencing and annotation.</title>
        <authorList>
            <consortium name="The Broad Institute Genomics Platform"/>
            <consortium name="The Broad Institute Genome Sequencing Center for Infectious Disease"/>
            <person name="Wu L."/>
            <person name="Ma J."/>
        </authorList>
    </citation>
    <scope>NUCLEOTIDE SEQUENCE [LARGE SCALE GENOMIC DNA]</scope>
    <source>
        <strain evidence="6">CGMCC 1.12237</strain>
    </source>
</reference>
<dbReference type="SUPFAM" id="SSF54106">
    <property type="entry name" value="LysM domain"/>
    <property type="match status" value="8"/>
</dbReference>
<evidence type="ECO:0000259" key="4">
    <source>
        <dbReference type="PROSITE" id="PS51910"/>
    </source>
</evidence>
<dbReference type="PROSITE" id="PS51910">
    <property type="entry name" value="GH18_2"/>
    <property type="match status" value="1"/>
</dbReference>
<feature type="domain" description="LysM" evidence="3">
    <location>
        <begin position="439"/>
        <end position="482"/>
    </location>
</feature>
<dbReference type="Gene3D" id="3.20.20.80">
    <property type="entry name" value="Glycosidases"/>
    <property type="match status" value="1"/>
</dbReference>
<dbReference type="RefSeq" id="WP_382352492.1">
    <property type="nucleotide sequence ID" value="NZ_JBHSMC010000016.1"/>
</dbReference>
<dbReference type="Pfam" id="PF01476">
    <property type="entry name" value="LysM"/>
    <property type="match status" value="8"/>
</dbReference>
<evidence type="ECO:0000313" key="6">
    <source>
        <dbReference type="Proteomes" id="UP001596147"/>
    </source>
</evidence>
<dbReference type="SMART" id="SM00257">
    <property type="entry name" value="LysM"/>
    <property type="match status" value="8"/>
</dbReference>
<dbReference type="Pfam" id="PF00704">
    <property type="entry name" value="Glyco_hydro_18"/>
    <property type="match status" value="1"/>
</dbReference>
<dbReference type="PANTHER" id="PTHR33734">
    <property type="entry name" value="LYSM DOMAIN-CONTAINING GPI-ANCHORED PROTEIN 2"/>
    <property type="match status" value="1"/>
</dbReference>
<dbReference type="SUPFAM" id="SSF51445">
    <property type="entry name" value="(Trans)glycosidases"/>
    <property type="match status" value="1"/>
</dbReference>